<protein>
    <submittedName>
        <fullName evidence="2">Uncharacterized protein</fullName>
    </submittedName>
</protein>
<feature type="transmembrane region" description="Helical" evidence="1">
    <location>
        <begin position="287"/>
        <end position="305"/>
    </location>
</feature>
<accession>A0A951MCQ5</accession>
<evidence type="ECO:0000313" key="3">
    <source>
        <dbReference type="Proteomes" id="UP000727490"/>
    </source>
</evidence>
<keyword evidence="3" id="KW-1185">Reference proteome</keyword>
<evidence type="ECO:0000256" key="1">
    <source>
        <dbReference type="SAM" id="Phobius"/>
    </source>
</evidence>
<organism evidence="2 3">
    <name type="scientific">Arthrospiribacter ruber</name>
    <dbReference type="NCBI Taxonomy" id="2487934"/>
    <lineage>
        <taxon>Bacteria</taxon>
        <taxon>Pseudomonadati</taxon>
        <taxon>Bacteroidota</taxon>
        <taxon>Cytophagia</taxon>
        <taxon>Cytophagales</taxon>
        <taxon>Cyclobacteriaceae</taxon>
        <taxon>Arthrospiribacter</taxon>
    </lineage>
</organism>
<proteinExistence type="predicted"/>
<dbReference type="EMBL" id="RPHB01000004">
    <property type="protein sequence ID" value="MBW3468159.1"/>
    <property type="molecule type" value="Genomic_DNA"/>
</dbReference>
<reference evidence="2 3" key="1">
    <citation type="journal article" date="2020" name="Syst. Appl. Microbiol.">
        <title>Arthrospiribacter ruber gen. nov., sp. nov., a novel bacterium isolated from Arthrospira cultures.</title>
        <authorList>
            <person name="Waleron M."/>
            <person name="Misztak A."/>
            <person name="Waleron M.M."/>
            <person name="Furmaniak M."/>
            <person name="Mrozik A."/>
            <person name="Waleron K."/>
        </authorList>
    </citation>
    <scope>NUCLEOTIDE SEQUENCE [LARGE SCALE GENOMIC DNA]</scope>
    <source>
        <strain evidence="2 3">DPMB0001</strain>
    </source>
</reference>
<keyword evidence="1" id="KW-1133">Transmembrane helix</keyword>
<feature type="transmembrane region" description="Helical" evidence="1">
    <location>
        <begin position="197"/>
        <end position="219"/>
    </location>
</feature>
<gene>
    <name evidence="2" type="ORF">EGN73_10080</name>
</gene>
<feature type="transmembrane region" description="Helical" evidence="1">
    <location>
        <begin position="9"/>
        <end position="28"/>
    </location>
</feature>
<feature type="transmembrane region" description="Helical" evidence="1">
    <location>
        <begin position="386"/>
        <end position="406"/>
    </location>
</feature>
<sequence length="523" mass="61641">MTHNVPKSFWHEPSFLSGLFFLFLYWWLGYDGITFTDDVTYLKFGKSFWSEEPFPDNSLFGHRWGAYLVSGWLTYLFGFSDRIGSLASLLFVYATFILLYREVAGQKERIWFTLFFCSHVFMLHFINKVYPDTLLAFWICLLVVSLSKRHQYPLVMAILAAICFIVGFSTKELMVYMIPMPILLFIFDWKVKNKLTYHAYFTLSSFAVLMIYFISYQLIMGDFLARFRTLDEGYYISEYTFADKGTEVMLARLTYLPLITFVERSYWIWLVLAVPGIIKALQTKASFFLEMGLALLSLLLCFWFMSTSLGFYNPIHLNPRHLIILIPPASVLIAYGSDRWKKYKTPLLFLFILGLTISLLINDWKMGAYLAAFTLVFFMVLNKKKSVWAILVFLIIPVNYSIYYQYQNKNYTHFKSTLNKEIQKNDNQNIIYINSFVFFGKNWIISSSKSEGDALKNIETVQEEEMKNSSSFRLLVYKYYLHAYPEEAEFLKEFQHLAKELGFEEELVQEDCWIKISKFQKRP</sequence>
<feature type="transmembrane region" description="Helical" evidence="1">
    <location>
        <begin position="112"/>
        <end position="130"/>
    </location>
</feature>
<keyword evidence="1" id="KW-0472">Membrane</keyword>
<dbReference type="RefSeq" id="WP_219289014.1">
    <property type="nucleotide sequence ID" value="NZ_RPHB01000004.1"/>
</dbReference>
<name>A0A951MCQ5_9BACT</name>
<comment type="caution">
    <text evidence="2">The sequence shown here is derived from an EMBL/GenBank/DDBJ whole genome shotgun (WGS) entry which is preliminary data.</text>
</comment>
<dbReference type="AlphaFoldDB" id="A0A951MCQ5"/>
<feature type="transmembrane region" description="Helical" evidence="1">
    <location>
        <begin position="150"/>
        <end position="168"/>
    </location>
</feature>
<evidence type="ECO:0000313" key="2">
    <source>
        <dbReference type="EMBL" id="MBW3468159.1"/>
    </source>
</evidence>
<dbReference type="Proteomes" id="UP000727490">
    <property type="component" value="Unassembled WGS sequence"/>
</dbReference>
<feature type="transmembrane region" description="Helical" evidence="1">
    <location>
        <begin position="347"/>
        <end position="380"/>
    </location>
</feature>
<keyword evidence="1" id="KW-0812">Transmembrane</keyword>
<feature type="transmembrane region" description="Helical" evidence="1">
    <location>
        <begin position="317"/>
        <end position="335"/>
    </location>
</feature>
<feature type="transmembrane region" description="Helical" evidence="1">
    <location>
        <begin position="83"/>
        <end position="100"/>
    </location>
</feature>